<dbReference type="Pfam" id="PF04077">
    <property type="entry name" value="DsrH"/>
    <property type="match status" value="1"/>
</dbReference>
<protein>
    <recommendedName>
        <fullName evidence="2">tRNA 5-methylaminomethyl-2-thiouridine synthase subunit TusB</fullName>
    </recommendedName>
</protein>
<gene>
    <name evidence="1" type="ORF">MNBD_NITROSPINAE01-534</name>
</gene>
<dbReference type="SUPFAM" id="SSF75169">
    <property type="entry name" value="DsrEFH-like"/>
    <property type="match status" value="1"/>
</dbReference>
<reference evidence="1" key="1">
    <citation type="submission" date="2018-06" db="EMBL/GenBank/DDBJ databases">
        <authorList>
            <person name="Zhirakovskaya E."/>
        </authorList>
    </citation>
    <scope>NUCLEOTIDE SEQUENCE</scope>
</reference>
<name>A0A3B1CMN8_9ZZZZ</name>
<dbReference type="InterPro" id="IPR007215">
    <property type="entry name" value="Sulphur_relay_TusB/DsrH"/>
</dbReference>
<dbReference type="EMBL" id="UOGC01000157">
    <property type="protein sequence ID" value="VAX23900.1"/>
    <property type="molecule type" value="Genomic_DNA"/>
</dbReference>
<dbReference type="AlphaFoldDB" id="A0A3B1CMN8"/>
<evidence type="ECO:0008006" key="2">
    <source>
        <dbReference type="Google" id="ProtNLM"/>
    </source>
</evidence>
<accession>A0A3B1CMN8</accession>
<dbReference type="InterPro" id="IPR027396">
    <property type="entry name" value="DsrEFH-like"/>
</dbReference>
<dbReference type="GO" id="GO:0002143">
    <property type="term" value="P:tRNA wobble position uridine thiolation"/>
    <property type="evidence" value="ECO:0007669"/>
    <property type="project" value="InterPro"/>
</dbReference>
<evidence type="ECO:0000313" key="1">
    <source>
        <dbReference type="EMBL" id="VAX23900.1"/>
    </source>
</evidence>
<organism evidence="1">
    <name type="scientific">hydrothermal vent metagenome</name>
    <dbReference type="NCBI Taxonomy" id="652676"/>
    <lineage>
        <taxon>unclassified sequences</taxon>
        <taxon>metagenomes</taxon>
        <taxon>ecological metagenomes</taxon>
    </lineage>
</organism>
<sequence length="92" mass="9929">MKTLALVTKPLDNMPKTWTAIALKSASVIVLAQNGVYNSFEALTAHGFSGSKDVVFALEQDVSGRRIKSDVKLIDYAALVDSIFGNDKVITL</sequence>
<dbReference type="GO" id="GO:0005737">
    <property type="term" value="C:cytoplasm"/>
    <property type="evidence" value="ECO:0007669"/>
    <property type="project" value="InterPro"/>
</dbReference>
<proteinExistence type="predicted"/>
<dbReference type="Gene3D" id="3.40.1260.10">
    <property type="entry name" value="DsrEFH-like"/>
    <property type="match status" value="1"/>
</dbReference>